<gene>
    <name evidence="6" type="primary">rnfG</name>
    <name evidence="8" type="ORF">EV692_0728</name>
</gene>
<dbReference type="PANTHER" id="PTHR36118:SF1">
    <property type="entry name" value="ION-TRANSLOCATING OXIDOREDUCTASE COMPLEX SUBUNIT G"/>
    <property type="match status" value="1"/>
</dbReference>
<dbReference type="GO" id="GO:0022900">
    <property type="term" value="P:electron transport chain"/>
    <property type="evidence" value="ECO:0007669"/>
    <property type="project" value="UniProtKB-UniRule"/>
</dbReference>
<dbReference type="RefSeq" id="WP_132300644.1">
    <property type="nucleotide sequence ID" value="NZ_CP170642.1"/>
</dbReference>
<comment type="subcellular location">
    <subcellularLocation>
        <location evidence="6">Cell inner membrane</location>
        <topology evidence="6">Single-pass membrane protein</topology>
    </subcellularLocation>
</comment>
<evidence type="ECO:0000256" key="4">
    <source>
        <dbReference type="ARBA" id="ARBA00022643"/>
    </source>
</evidence>
<evidence type="ECO:0000313" key="8">
    <source>
        <dbReference type="EMBL" id="TCK70455.1"/>
    </source>
</evidence>
<keyword evidence="4 6" id="KW-0288">FMN</keyword>
<protein>
    <recommendedName>
        <fullName evidence="6">Ion-translocating oxidoreductase complex subunit G</fullName>
        <ecNumber evidence="6">7.-.-.-</ecNumber>
    </recommendedName>
    <alternativeName>
        <fullName evidence="6">Rnf electron transport complex subunit G</fullName>
    </alternativeName>
</protein>
<dbReference type="EC" id="7.-.-.-" evidence="6"/>
<dbReference type="SMART" id="SM00900">
    <property type="entry name" value="FMN_bind"/>
    <property type="match status" value="1"/>
</dbReference>
<comment type="similarity">
    <text evidence="6">Belongs to the RnfG family.</text>
</comment>
<dbReference type="GO" id="GO:0005886">
    <property type="term" value="C:plasma membrane"/>
    <property type="evidence" value="ECO:0007669"/>
    <property type="project" value="UniProtKB-SubCell"/>
</dbReference>
<keyword evidence="6" id="KW-0812">Transmembrane</keyword>
<organism evidence="8 9">
    <name type="scientific">Lonepinella koalarum</name>
    <dbReference type="NCBI Taxonomy" id="53417"/>
    <lineage>
        <taxon>Bacteria</taxon>
        <taxon>Pseudomonadati</taxon>
        <taxon>Pseudomonadota</taxon>
        <taxon>Gammaproteobacteria</taxon>
        <taxon>Pasteurellales</taxon>
        <taxon>Pasteurellaceae</taxon>
        <taxon>Lonepinella</taxon>
    </lineage>
</organism>
<reference evidence="8 9" key="1">
    <citation type="submission" date="2019-03" db="EMBL/GenBank/DDBJ databases">
        <title>Genomic Encyclopedia of Type Strains, Phase IV (KMG-IV): sequencing the most valuable type-strain genomes for metagenomic binning, comparative biology and taxonomic classification.</title>
        <authorList>
            <person name="Goeker M."/>
        </authorList>
    </citation>
    <scope>NUCLEOTIDE SEQUENCE [LARGE SCALE GENOMIC DNA]</scope>
    <source>
        <strain evidence="8 9">DSM 10053</strain>
    </source>
</reference>
<evidence type="ECO:0000256" key="2">
    <source>
        <dbReference type="ARBA" id="ARBA00022553"/>
    </source>
</evidence>
<proteinExistence type="inferred from homology"/>
<dbReference type="AlphaFoldDB" id="A0A4R1KY86"/>
<dbReference type="GO" id="GO:0009055">
    <property type="term" value="F:electron transfer activity"/>
    <property type="evidence" value="ECO:0007669"/>
    <property type="project" value="InterPro"/>
</dbReference>
<dbReference type="InterPro" id="IPR010209">
    <property type="entry name" value="Ion_transpt_RnfG/RsxG"/>
</dbReference>
<comment type="cofactor">
    <cofactor evidence="6">
        <name>FMN</name>
        <dbReference type="ChEBI" id="CHEBI:58210"/>
    </cofactor>
</comment>
<dbReference type="InterPro" id="IPR007329">
    <property type="entry name" value="FMN-bd"/>
</dbReference>
<accession>A0A4R1KY86</accession>
<dbReference type="GO" id="GO:0010181">
    <property type="term" value="F:FMN binding"/>
    <property type="evidence" value="ECO:0007669"/>
    <property type="project" value="InterPro"/>
</dbReference>
<keyword evidence="6" id="KW-0997">Cell inner membrane</keyword>
<keyword evidence="9" id="KW-1185">Reference proteome</keyword>
<keyword evidence="6" id="KW-1278">Translocase</keyword>
<keyword evidence="2 6" id="KW-0597">Phosphoprotein</keyword>
<feature type="domain" description="FMN-binding" evidence="7">
    <location>
        <begin position="97"/>
        <end position="189"/>
    </location>
</feature>
<evidence type="ECO:0000313" key="9">
    <source>
        <dbReference type="Proteomes" id="UP000295496"/>
    </source>
</evidence>
<dbReference type="EMBL" id="SMGJ01000002">
    <property type="protein sequence ID" value="TCK70455.1"/>
    <property type="molecule type" value="Genomic_DNA"/>
</dbReference>
<sequence length="192" mass="21216">MNMGKITSKYGLLLAFIALVCTAISGAMYLLTKDKINAVIVSQQRELLLQVIPQSYFDNDLMHNCVEPKTKQVDKICTALLKGKHSAYAIETIAPDGYSGNIRLLFGMTPEGEILGVRVLEHHETPGLGDKIDTRISDWILSFSHKKISADNLNDWAVKKDGGKFDQFAGATITPRAVVNQIKRSALEILNQ</sequence>
<dbReference type="Pfam" id="PF04205">
    <property type="entry name" value="FMN_bind"/>
    <property type="match status" value="1"/>
</dbReference>
<dbReference type="PANTHER" id="PTHR36118">
    <property type="entry name" value="ION-TRANSLOCATING OXIDOREDUCTASE COMPLEX SUBUNIT G"/>
    <property type="match status" value="1"/>
</dbReference>
<keyword evidence="5 6" id="KW-0249">Electron transport</keyword>
<feature type="modified residue" description="FMN phosphoryl threonine" evidence="6">
    <location>
        <position position="172"/>
    </location>
</feature>
<evidence type="ECO:0000256" key="3">
    <source>
        <dbReference type="ARBA" id="ARBA00022630"/>
    </source>
</evidence>
<evidence type="ECO:0000256" key="6">
    <source>
        <dbReference type="HAMAP-Rule" id="MF_00479"/>
    </source>
</evidence>
<comment type="subunit">
    <text evidence="6">The complex is composed of six subunits: RnfA, RnfB, RnfC, RnfD, RnfE and RnfG.</text>
</comment>
<dbReference type="Proteomes" id="UP000295496">
    <property type="component" value="Unassembled WGS sequence"/>
</dbReference>
<dbReference type="PIRSF" id="PIRSF006091">
    <property type="entry name" value="E_trnsport_RnfG"/>
    <property type="match status" value="1"/>
</dbReference>
<evidence type="ECO:0000256" key="1">
    <source>
        <dbReference type="ARBA" id="ARBA00022448"/>
    </source>
</evidence>
<dbReference type="NCBIfam" id="NF002519">
    <property type="entry name" value="PRK01908.1"/>
    <property type="match status" value="1"/>
</dbReference>
<comment type="caution">
    <text evidence="8">The sequence shown here is derived from an EMBL/GenBank/DDBJ whole genome shotgun (WGS) entry which is preliminary data.</text>
</comment>
<dbReference type="HAMAP" id="MF_00479">
    <property type="entry name" value="RsxG_RnfG"/>
    <property type="match status" value="1"/>
</dbReference>
<dbReference type="NCBIfam" id="TIGR01947">
    <property type="entry name" value="rnfG"/>
    <property type="match status" value="1"/>
</dbReference>
<keyword evidence="6" id="KW-0472">Membrane</keyword>
<keyword evidence="6" id="KW-1133">Transmembrane helix</keyword>
<keyword evidence="3 6" id="KW-0285">Flavoprotein</keyword>
<keyword evidence="6" id="KW-1003">Cell membrane</keyword>
<evidence type="ECO:0000256" key="5">
    <source>
        <dbReference type="ARBA" id="ARBA00022982"/>
    </source>
</evidence>
<keyword evidence="1 6" id="KW-0813">Transport</keyword>
<comment type="function">
    <text evidence="6">Part of a membrane-bound complex that couples electron transfer with translocation of ions across the membrane.</text>
</comment>
<name>A0A4R1KY86_9PAST</name>
<evidence type="ECO:0000259" key="7">
    <source>
        <dbReference type="SMART" id="SM00900"/>
    </source>
</evidence>